<dbReference type="Proteomes" id="UP000886998">
    <property type="component" value="Unassembled WGS sequence"/>
</dbReference>
<dbReference type="OrthoDB" id="6436133at2759"/>
<evidence type="ECO:0000256" key="1">
    <source>
        <dbReference type="SAM" id="MobiDB-lite"/>
    </source>
</evidence>
<dbReference type="EMBL" id="BMAV01022422">
    <property type="protein sequence ID" value="GFY77346.1"/>
    <property type="molecule type" value="Genomic_DNA"/>
</dbReference>
<dbReference type="AlphaFoldDB" id="A0A8X7CQW9"/>
<protein>
    <submittedName>
        <fullName evidence="2">Uncharacterized protein</fullName>
    </submittedName>
</protein>
<feature type="compositionally biased region" description="Low complexity" evidence="1">
    <location>
        <begin position="96"/>
        <end position="113"/>
    </location>
</feature>
<proteinExistence type="predicted"/>
<accession>A0A8X7CQW9</accession>
<keyword evidence="3" id="KW-1185">Reference proteome</keyword>
<feature type="region of interest" description="Disordered" evidence="1">
    <location>
        <begin position="45"/>
        <end position="76"/>
    </location>
</feature>
<reference evidence="2" key="1">
    <citation type="submission" date="2020-08" db="EMBL/GenBank/DDBJ databases">
        <title>Multicomponent nature underlies the extraordinary mechanical properties of spider dragline silk.</title>
        <authorList>
            <person name="Kono N."/>
            <person name="Nakamura H."/>
            <person name="Mori M."/>
            <person name="Yoshida Y."/>
            <person name="Ohtoshi R."/>
            <person name="Malay A.D."/>
            <person name="Moran D.A.P."/>
            <person name="Tomita M."/>
            <person name="Numata K."/>
            <person name="Arakawa K."/>
        </authorList>
    </citation>
    <scope>NUCLEOTIDE SEQUENCE</scope>
</reference>
<name>A0A8X7CQW9_9ARAC</name>
<sequence>MTTIVRFLEPPNITRDKPGQDEKLWVYCVVCVISQYQLYLSGRGRAGQTPNCPPIPTVRFQPSAGPSQPVPSVSYQVSQQNGAAPLLLTVPSAMSSVSDDLSSSRGRGSSTDDTCADDSPPHTLQIKVGTKI</sequence>
<evidence type="ECO:0000313" key="2">
    <source>
        <dbReference type="EMBL" id="GFY77346.1"/>
    </source>
</evidence>
<evidence type="ECO:0000313" key="3">
    <source>
        <dbReference type="Proteomes" id="UP000886998"/>
    </source>
</evidence>
<feature type="compositionally biased region" description="Low complexity" evidence="1">
    <location>
        <begin position="66"/>
        <end position="76"/>
    </location>
</feature>
<feature type="region of interest" description="Disordered" evidence="1">
    <location>
        <begin position="96"/>
        <end position="123"/>
    </location>
</feature>
<gene>
    <name evidence="2" type="primary">AVEN_266582_1</name>
    <name evidence="2" type="ORF">TNIN_176271</name>
</gene>
<organism evidence="2 3">
    <name type="scientific">Trichonephila inaurata madagascariensis</name>
    <dbReference type="NCBI Taxonomy" id="2747483"/>
    <lineage>
        <taxon>Eukaryota</taxon>
        <taxon>Metazoa</taxon>
        <taxon>Ecdysozoa</taxon>
        <taxon>Arthropoda</taxon>
        <taxon>Chelicerata</taxon>
        <taxon>Arachnida</taxon>
        <taxon>Araneae</taxon>
        <taxon>Araneomorphae</taxon>
        <taxon>Entelegynae</taxon>
        <taxon>Araneoidea</taxon>
        <taxon>Nephilidae</taxon>
        <taxon>Trichonephila</taxon>
        <taxon>Trichonephila inaurata</taxon>
    </lineage>
</organism>
<comment type="caution">
    <text evidence="2">The sequence shown here is derived from an EMBL/GenBank/DDBJ whole genome shotgun (WGS) entry which is preliminary data.</text>
</comment>